<evidence type="ECO:0000256" key="6">
    <source>
        <dbReference type="ARBA" id="ARBA00023180"/>
    </source>
</evidence>
<comment type="subcellular location">
    <subcellularLocation>
        <location evidence="1">Secreted</location>
        <location evidence="1">Extracellular space</location>
    </subcellularLocation>
</comment>
<evidence type="ECO:0000313" key="11">
    <source>
        <dbReference type="Proteomes" id="UP001603857"/>
    </source>
</evidence>
<name>A0ABD1M786_9FABA</name>
<reference evidence="10 11" key="1">
    <citation type="submission" date="2024-08" db="EMBL/GenBank/DDBJ databases">
        <title>Insights into the chromosomal genome structure of Flemingia macrophylla.</title>
        <authorList>
            <person name="Ding Y."/>
            <person name="Zhao Y."/>
            <person name="Bi W."/>
            <person name="Wu M."/>
            <person name="Zhao G."/>
            <person name="Gong Y."/>
            <person name="Li W."/>
            <person name="Zhang P."/>
        </authorList>
    </citation>
    <scope>NUCLEOTIDE SEQUENCE [LARGE SCALE GENOMIC DNA]</scope>
    <source>
        <strain evidence="10">DYQJB</strain>
        <tissue evidence="10">Leaf</tissue>
    </source>
</reference>
<keyword evidence="4 9" id="KW-0732">Signal</keyword>
<evidence type="ECO:0000256" key="2">
    <source>
        <dbReference type="ARBA" id="ARBA00005416"/>
    </source>
</evidence>
<feature type="region of interest" description="Disordered" evidence="8">
    <location>
        <begin position="63"/>
        <end position="97"/>
    </location>
</feature>
<evidence type="ECO:0000256" key="1">
    <source>
        <dbReference type="ARBA" id="ARBA00004239"/>
    </source>
</evidence>
<comment type="similarity">
    <text evidence="2">Belongs to the CLV3/ESR signal peptide family.</text>
</comment>
<feature type="signal peptide" evidence="9">
    <location>
        <begin position="1"/>
        <end position="25"/>
    </location>
</feature>
<evidence type="ECO:0000256" key="9">
    <source>
        <dbReference type="SAM" id="SignalP"/>
    </source>
</evidence>
<dbReference type="EMBL" id="JBGMDY010000006">
    <property type="protein sequence ID" value="KAL2331644.1"/>
    <property type="molecule type" value="Genomic_DNA"/>
</dbReference>
<keyword evidence="6" id="KW-0325">Glycoprotein</keyword>
<keyword evidence="7" id="KW-0379">Hydroxylation</keyword>
<evidence type="ECO:0000256" key="3">
    <source>
        <dbReference type="ARBA" id="ARBA00022525"/>
    </source>
</evidence>
<evidence type="ECO:0000313" key="10">
    <source>
        <dbReference type="EMBL" id="KAL2331644.1"/>
    </source>
</evidence>
<comment type="caution">
    <text evidence="10">The sequence shown here is derived from an EMBL/GenBank/DDBJ whole genome shotgun (WGS) entry which is preliminary data.</text>
</comment>
<dbReference type="InterPro" id="IPR039617">
    <property type="entry name" value="CLAVATA3-CLE"/>
</dbReference>
<feature type="compositionally biased region" description="Basic and acidic residues" evidence="8">
    <location>
        <begin position="63"/>
        <end position="88"/>
    </location>
</feature>
<gene>
    <name evidence="10" type="ORF">Fmac_019225</name>
</gene>
<sequence>MAHTTTVSILAALAILSNVFVTLQARNLHGHPLIGENADSHHHRHHDRFLIHKLGFKLSKDVHIHDADGDPKDANSHRLAPEGPDPHHNYSKKPPRI</sequence>
<protein>
    <submittedName>
        <fullName evidence="10">Uncharacterized protein</fullName>
    </submittedName>
</protein>
<dbReference type="GO" id="GO:0005576">
    <property type="term" value="C:extracellular region"/>
    <property type="evidence" value="ECO:0007669"/>
    <property type="project" value="UniProtKB-SubCell"/>
</dbReference>
<keyword evidence="5" id="KW-0221">Differentiation</keyword>
<evidence type="ECO:0000256" key="4">
    <source>
        <dbReference type="ARBA" id="ARBA00022729"/>
    </source>
</evidence>
<proteinExistence type="inferred from homology"/>
<dbReference type="GO" id="GO:0030154">
    <property type="term" value="P:cell differentiation"/>
    <property type="evidence" value="ECO:0007669"/>
    <property type="project" value="UniProtKB-KW"/>
</dbReference>
<dbReference type="Proteomes" id="UP001603857">
    <property type="component" value="Unassembled WGS sequence"/>
</dbReference>
<keyword evidence="3" id="KW-0964">Secreted</keyword>
<dbReference type="PANTHER" id="PTHR36016:SF1">
    <property type="entry name" value="CLAVATA3_ESR (CLE)-RELATED PROTEIN 5-RELATED"/>
    <property type="match status" value="1"/>
</dbReference>
<evidence type="ECO:0000256" key="5">
    <source>
        <dbReference type="ARBA" id="ARBA00022782"/>
    </source>
</evidence>
<accession>A0ABD1M786</accession>
<dbReference type="AlphaFoldDB" id="A0ABD1M786"/>
<evidence type="ECO:0000256" key="8">
    <source>
        <dbReference type="SAM" id="MobiDB-lite"/>
    </source>
</evidence>
<organism evidence="10 11">
    <name type="scientific">Flemingia macrophylla</name>
    <dbReference type="NCBI Taxonomy" id="520843"/>
    <lineage>
        <taxon>Eukaryota</taxon>
        <taxon>Viridiplantae</taxon>
        <taxon>Streptophyta</taxon>
        <taxon>Embryophyta</taxon>
        <taxon>Tracheophyta</taxon>
        <taxon>Spermatophyta</taxon>
        <taxon>Magnoliopsida</taxon>
        <taxon>eudicotyledons</taxon>
        <taxon>Gunneridae</taxon>
        <taxon>Pentapetalae</taxon>
        <taxon>rosids</taxon>
        <taxon>fabids</taxon>
        <taxon>Fabales</taxon>
        <taxon>Fabaceae</taxon>
        <taxon>Papilionoideae</taxon>
        <taxon>50 kb inversion clade</taxon>
        <taxon>NPAAA clade</taxon>
        <taxon>indigoferoid/millettioid clade</taxon>
        <taxon>Phaseoleae</taxon>
        <taxon>Flemingia</taxon>
    </lineage>
</organism>
<dbReference type="PANTHER" id="PTHR36016">
    <property type="entry name" value="CLAVATA3/ESR (CLE)-RELATED PROTEIN 7"/>
    <property type="match status" value="1"/>
</dbReference>
<evidence type="ECO:0000256" key="7">
    <source>
        <dbReference type="ARBA" id="ARBA00023278"/>
    </source>
</evidence>
<keyword evidence="11" id="KW-1185">Reference proteome</keyword>
<feature type="chain" id="PRO_5044815240" evidence="9">
    <location>
        <begin position="26"/>
        <end position="97"/>
    </location>
</feature>